<keyword evidence="4" id="KW-1185">Reference proteome</keyword>
<organism evidence="3 4">
    <name type="scientific">Klebsiella aerogenes (strain ATCC 13048 / DSM 30053 / CCUG 1429 / JCM 1235 / KCTC 2190 / NBRC 13534 / NCIMB 10102 / NCTC 10006 / CDC 819-56)</name>
    <name type="common">Enterobacter aerogenes</name>
    <dbReference type="NCBI Taxonomy" id="1028307"/>
    <lineage>
        <taxon>Bacteria</taxon>
        <taxon>Pseudomonadati</taxon>
        <taxon>Pseudomonadota</taxon>
        <taxon>Gammaproteobacteria</taxon>
        <taxon>Enterobacterales</taxon>
        <taxon>Enterobacteriaceae</taxon>
        <taxon>Klebsiella/Raoultella group</taxon>
        <taxon>Klebsiella</taxon>
    </lineage>
</organism>
<dbReference type="InterPro" id="IPR016032">
    <property type="entry name" value="Sig_transdc_resp-reg_C-effctor"/>
</dbReference>
<dbReference type="KEGG" id="eae:EAE_00100"/>
<accession>A0A0H3FJJ3</accession>
<gene>
    <name evidence="3" type="ordered locus">EAE_00100</name>
</gene>
<dbReference type="PROSITE" id="PS50043">
    <property type="entry name" value="HTH_LUXR_2"/>
    <property type="match status" value="1"/>
</dbReference>
<protein>
    <recommendedName>
        <fullName evidence="2">HTH luxR-type domain-containing protein</fullName>
    </recommendedName>
</protein>
<dbReference type="PRINTS" id="PR00038">
    <property type="entry name" value="HTHLUXR"/>
</dbReference>
<dbReference type="EMBL" id="CP002824">
    <property type="protein sequence ID" value="AEG94959.1"/>
    <property type="molecule type" value="Genomic_DNA"/>
</dbReference>
<evidence type="ECO:0000313" key="3">
    <source>
        <dbReference type="EMBL" id="AEG94959.1"/>
    </source>
</evidence>
<dbReference type="GeneID" id="93313139"/>
<dbReference type="OrthoDB" id="9796655at2"/>
<dbReference type="eggNOG" id="ENOG5034BJW">
    <property type="taxonomic scope" value="Bacteria"/>
</dbReference>
<dbReference type="RefSeq" id="WP_013878117.1">
    <property type="nucleotide sequence ID" value="NC_015663.1"/>
</dbReference>
<dbReference type="GO" id="GO:0006355">
    <property type="term" value="P:regulation of DNA-templated transcription"/>
    <property type="evidence" value="ECO:0007669"/>
    <property type="project" value="InterPro"/>
</dbReference>
<name>A0A0H3FJJ3_KLEAK</name>
<dbReference type="HOGENOM" id="CLU_1413206_0_0_6"/>
<sequence>MRHIQFYIMSDNSFFIIGVSRSVDGLAERQPFMVNNINMSMYCSGQAFALYNDYFSIPRDQDCLKVIIADKDYLSVVALAISSDKVRDTLFIPSNQCTEECLKNIIEVKSNRYRYNCMLPKFTLLGSITSREKRVCYYLYHGFSMKLIGIIMGIHPKTVSGYRTRIMRKIGCKSKGDFNQTLIKYFRLCLDK</sequence>
<keyword evidence="1" id="KW-0238">DNA-binding</keyword>
<evidence type="ECO:0000313" key="4">
    <source>
        <dbReference type="Proteomes" id="UP000008881"/>
    </source>
</evidence>
<dbReference type="InterPro" id="IPR000792">
    <property type="entry name" value="Tscrpt_reg_LuxR_C"/>
</dbReference>
<dbReference type="Gene3D" id="1.10.10.10">
    <property type="entry name" value="Winged helix-like DNA-binding domain superfamily/Winged helix DNA-binding domain"/>
    <property type="match status" value="1"/>
</dbReference>
<dbReference type="GO" id="GO:0003677">
    <property type="term" value="F:DNA binding"/>
    <property type="evidence" value="ECO:0007669"/>
    <property type="project" value="UniProtKB-KW"/>
</dbReference>
<dbReference type="InterPro" id="IPR036388">
    <property type="entry name" value="WH-like_DNA-bd_sf"/>
</dbReference>
<dbReference type="Pfam" id="PF00196">
    <property type="entry name" value="GerE"/>
    <property type="match status" value="1"/>
</dbReference>
<dbReference type="SUPFAM" id="SSF46894">
    <property type="entry name" value="C-terminal effector domain of the bipartite response regulators"/>
    <property type="match status" value="1"/>
</dbReference>
<dbReference type="Proteomes" id="UP000008881">
    <property type="component" value="Chromosome"/>
</dbReference>
<feature type="domain" description="HTH luxR-type" evidence="2">
    <location>
        <begin position="121"/>
        <end position="186"/>
    </location>
</feature>
<reference evidence="3 4" key="1">
    <citation type="journal article" date="2012" name="J. Bacteriol.">
        <title>Complete genome sequence of Enterobacter aerogenes KCTC 2190.</title>
        <authorList>
            <person name="Shin S.H."/>
            <person name="Kim S."/>
            <person name="Kim J.Y."/>
            <person name="Lee S."/>
            <person name="Um Y."/>
            <person name="Oh M.K."/>
            <person name="Kim Y.R."/>
            <person name="Lee J."/>
            <person name="Yang K.S."/>
        </authorList>
    </citation>
    <scope>NUCLEOTIDE SEQUENCE [LARGE SCALE GENOMIC DNA]</scope>
    <source>
        <strain evidence="3 4">KCTC 2190</strain>
    </source>
</reference>
<dbReference type="AlphaFoldDB" id="A0A0H3FJJ3"/>
<proteinExistence type="predicted"/>
<evidence type="ECO:0000259" key="2">
    <source>
        <dbReference type="PROSITE" id="PS50043"/>
    </source>
</evidence>
<dbReference type="SMART" id="SM00421">
    <property type="entry name" value="HTH_LUXR"/>
    <property type="match status" value="1"/>
</dbReference>
<evidence type="ECO:0000256" key="1">
    <source>
        <dbReference type="ARBA" id="ARBA00023125"/>
    </source>
</evidence>